<keyword evidence="2 4" id="KW-0689">Ribosomal protein</keyword>
<dbReference type="AlphaFoldDB" id="A0A3B1E437"/>
<dbReference type="InterPro" id="IPR001790">
    <property type="entry name" value="Ribosomal_uL10"/>
</dbReference>
<dbReference type="Pfam" id="PF00466">
    <property type="entry name" value="Ribosomal_L10"/>
    <property type="match status" value="1"/>
</dbReference>
<comment type="similarity">
    <text evidence="1">Belongs to the universal ribosomal protein uL10 family.</text>
</comment>
<dbReference type="InterPro" id="IPR022973">
    <property type="entry name" value="Ribosomal_uL10_bac"/>
</dbReference>
<gene>
    <name evidence="4" type="ORF">MNBD_UNCLBAC01-806</name>
</gene>
<name>A0A3B1E437_9ZZZZ</name>
<reference evidence="4" key="1">
    <citation type="submission" date="2018-06" db="EMBL/GenBank/DDBJ databases">
        <authorList>
            <person name="Zhirakovskaya E."/>
        </authorList>
    </citation>
    <scope>NUCLEOTIDE SEQUENCE</scope>
</reference>
<organism evidence="4">
    <name type="scientific">hydrothermal vent metagenome</name>
    <dbReference type="NCBI Taxonomy" id="652676"/>
    <lineage>
        <taxon>unclassified sequences</taxon>
        <taxon>metagenomes</taxon>
        <taxon>ecological metagenomes</taxon>
    </lineage>
</organism>
<keyword evidence="3" id="KW-0687">Ribonucleoprotein</keyword>
<dbReference type="CDD" id="cd05797">
    <property type="entry name" value="Ribosomal_L10"/>
    <property type="match status" value="1"/>
</dbReference>
<dbReference type="InterPro" id="IPR043141">
    <property type="entry name" value="Ribosomal_uL10-like_sf"/>
</dbReference>
<evidence type="ECO:0000256" key="2">
    <source>
        <dbReference type="ARBA" id="ARBA00022980"/>
    </source>
</evidence>
<dbReference type="Gene3D" id="3.30.70.1730">
    <property type="match status" value="1"/>
</dbReference>
<dbReference type="PANTHER" id="PTHR11560">
    <property type="entry name" value="39S RIBOSOMAL PROTEIN L10, MITOCHONDRIAL"/>
    <property type="match status" value="1"/>
</dbReference>
<dbReference type="HAMAP" id="MF_00362">
    <property type="entry name" value="Ribosomal_uL10"/>
    <property type="match status" value="1"/>
</dbReference>
<dbReference type="GO" id="GO:1990904">
    <property type="term" value="C:ribonucleoprotein complex"/>
    <property type="evidence" value="ECO:0007669"/>
    <property type="project" value="UniProtKB-KW"/>
</dbReference>
<dbReference type="SUPFAM" id="SSF160369">
    <property type="entry name" value="Ribosomal protein L10-like"/>
    <property type="match status" value="1"/>
</dbReference>
<sequence>MKKVGKIFREGLVNRIKNDVQQSDGVFLLSYSCLSSSKLTDFRKNLYSAGASVNVAKNSIARIALKDLEYSELAEKVSDQTAFVYTKEEAPKISKILIEFADDCEGVDIQGGVLDGKILEKTDVKRLSELPSKEVLLAMLLGTIQAPVTQLLGALNAKSRDLLSILKQLSEKKGGN</sequence>
<evidence type="ECO:0000313" key="4">
    <source>
        <dbReference type="EMBL" id="VAX37207.1"/>
    </source>
</evidence>
<accession>A0A3B1E437</accession>
<dbReference type="InterPro" id="IPR047865">
    <property type="entry name" value="Ribosomal_uL10_bac_type"/>
</dbReference>
<evidence type="ECO:0000256" key="3">
    <source>
        <dbReference type="ARBA" id="ARBA00023274"/>
    </source>
</evidence>
<evidence type="ECO:0000256" key="1">
    <source>
        <dbReference type="ARBA" id="ARBA00008889"/>
    </source>
</evidence>
<dbReference type="EMBL" id="UOGJ01000120">
    <property type="protein sequence ID" value="VAX37207.1"/>
    <property type="molecule type" value="Genomic_DNA"/>
</dbReference>
<proteinExistence type="inferred from homology"/>
<protein>
    <submittedName>
        <fullName evidence="4">LSU ribosomal protein L10p (P0)</fullName>
    </submittedName>
</protein>
<dbReference type="NCBIfam" id="NF000955">
    <property type="entry name" value="PRK00099.1-1"/>
    <property type="match status" value="1"/>
</dbReference>
<dbReference type="GO" id="GO:0005840">
    <property type="term" value="C:ribosome"/>
    <property type="evidence" value="ECO:0007669"/>
    <property type="project" value="UniProtKB-KW"/>
</dbReference>
<dbReference type="Gene3D" id="6.10.250.290">
    <property type="match status" value="1"/>
</dbReference>